<gene>
    <name evidence="8" type="ORF">ABMA28_012121</name>
</gene>
<evidence type="ECO:0000256" key="3">
    <source>
        <dbReference type="ARBA" id="ARBA00021704"/>
    </source>
</evidence>
<proteinExistence type="inferred from homology"/>
<dbReference type="Proteomes" id="UP001549921">
    <property type="component" value="Unassembled WGS sequence"/>
</dbReference>
<comment type="caution">
    <text evidence="8">The sequence shown here is derived from an EMBL/GenBank/DDBJ whole genome shotgun (WGS) entry which is preliminary data.</text>
</comment>
<dbReference type="InterPro" id="IPR017423">
    <property type="entry name" value="TRM6"/>
</dbReference>
<dbReference type="Gene3D" id="3.40.50.150">
    <property type="entry name" value="Vaccinia Virus protein VP39"/>
    <property type="match status" value="1"/>
</dbReference>
<name>A0ABD0TLV1_LOXSC</name>
<feature type="compositionally biased region" description="Basic and acidic residues" evidence="7">
    <location>
        <begin position="284"/>
        <end position="301"/>
    </location>
</feature>
<organism evidence="8 9">
    <name type="scientific">Loxostege sticticalis</name>
    <name type="common">Beet webworm moth</name>
    <dbReference type="NCBI Taxonomy" id="481309"/>
    <lineage>
        <taxon>Eukaryota</taxon>
        <taxon>Metazoa</taxon>
        <taxon>Ecdysozoa</taxon>
        <taxon>Arthropoda</taxon>
        <taxon>Hexapoda</taxon>
        <taxon>Insecta</taxon>
        <taxon>Pterygota</taxon>
        <taxon>Neoptera</taxon>
        <taxon>Endopterygota</taxon>
        <taxon>Lepidoptera</taxon>
        <taxon>Glossata</taxon>
        <taxon>Ditrysia</taxon>
        <taxon>Pyraloidea</taxon>
        <taxon>Crambidae</taxon>
        <taxon>Pyraustinae</taxon>
        <taxon>Loxostege</taxon>
    </lineage>
</organism>
<dbReference type="PANTHER" id="PTHR12945:SF0">
    <property type="entry name" value="TRNA (ADENINE(58)-N(1))-METHYLTRANSFERASE NON-CATALYTIC SUBUNIT TRM6"/>
    <property type="match status" value="1"/>
</dbReference>
<dbReference type="PANTHER" id="PTHR12945">
    <property type="entry name" value="TRANSLATION INITIATION FACTOR EIF3-RELATED"/>
    <property type="match status" value="1"/>
</dbReference>
<dbReference type="AlphaFoldDB" id="A0ABD0TLV1"/>
<comment type="subcellular location">
    <subcellularLocation>
        <location evidence="1">Nucleus</location>
    </subcellularLocation>
</comment>
<comment type="similarity">
    <text evidence="2">Belongs to the TRM6/GCD10 family.</text>
</comment>
<evidence type="ECO:0000256" key="6">
    <source>
        <dbReference type="ARBA" id="ARBA00032319"/>
    </source>
</evidence>
<feature type="region of interest" description="Disordered" evidence="7">
    <location>
        <begin position="276"/>
        <end position="302"/>
    </location>
</feature>
<keyword evidence="4" id="KW-0819">tRNA processing</keyword>
<evidence type="ECO:0000256" key="5">
    <source>
        <dbReference type="ARBA" id="ARBA00023242"/>
    </source>
</evidence>
<sequence>MAKEVISVGDFIVLQKQNYKKLLKFNKPSLSVTVGRDTINLNGIEGCPYFSTFKVISTGGKKNREFILELTNEVVNLKDEIDIKTSGNDNRNIIDDGRSQKLTAAEIEDLKVDSNKASDIVETLITNSNTFHRKTEFSQDKYLRKKEKKYFEFITILRPNLRIITEVMYKLDPGKIQGIRIDTLSQIVTLANIYSEGNYLLYDSGSNGLVAASIMSAIGQQSNGKLIHMHPGNMSQKQALLAMNFKEEQLNRCISVNVYSALRQFYQGCDTNENSNIESNSLKRKADEDSEHKNKIAKLEDTSDTTDSTLEKVVDISDSKPEPKKPKWHFDNIAAAALLHQKVDALVIACKEDPKNIFTELVEFVKPGRPFVIYYNVAEPLQQLYLLLKSHSNVAALKLTCNWMRNYQVLPERTHPEVTMNSASGFLLTGYVLK</sequence>
<keyword evidence="5" id="KW-0539">Nucleus</keyword>
<protein>
    <recommendedName>
        <fullName evidence="3">tRNA (adenine(58)-N(1))-methyltransferase non-catalytic subunit TRM6</fullName>
    </recommendedName>
    <alternativeName>
        <fullName evidence="6">tRNA(m1A58)-methyltransferase subunit TRM6</fullName>
    </alternativeName>
</protein>
<dbReference type="InterPro" id="IPR029063">
    <property type="entry name" value="SAM-dependent_MTases_sf"/>
</dbReference>
<evidence type="ECO:0000256" key="1">
    <source>
        <dbReference type="ARBA" id="ARBA00004123"/>
    </source>
</evidence>
<evidence type="ECO:0000313" key="8">
    <source>
        <dbReference type="EMBL" id="KAL0850284.1"/>
    </source>
</evidence>
<dbReference type="Pfam" id="PF04189">
    <property type="entry name" value="Gcd10p"/>
    <property type="match status" value="1"/>
</dbReference>
<accession>A0ABD0TLV1</accession>
<evidence type="ECO:0000313" key="9">
    <source>
        <dbReference type="Proteomes" id="UP001549921"/>
    </source>
</evidence>
<reference evidence="8 9" key="1">
    <citation type="submission" date="2024-06" db="EMBL/GenBank/DDBJ databases">
        <title>A chromosome-level genome assembly of beet webworm, Loxostege sticticalis.</title>
        <authorList>
            <person name="Zhang Y."/>
        </authorList>
    </citation>
    <scope>NUCLEOTIDE SEQUENCE [LARGE SCALE GENOMIC DNA]</scope>
    <source>
        <strain evidence="8">AQ028</strain>
        <tissue evidence="8">Male pupae</tissue>
    </source>
</reference>
<dbReference type="GO" id="GO:0005634">
    <property type="term" value="C:nucleus"/>
    <property type="evidence" value="ECO:0007669"/>
    <property type="project" value="UniProtKB-SubCell"/>
</dbReference>
<evidence type="ECO:0000256" key="7">
    <source>
        <dbReference type="SAM" id="MobiDB-lite"/>
    </source>
</evidence>
<dbReference type="GO" id="GO:0008033">
    <property type="term" value="P:tRNA processing"/>
    <property type="evidence" value="ECO:0007669"/>
    <property type="project" value="UniProtKB-KW"/>
</dbReference>
<evidence type="ECO:0000256" key="2">
    <source>
        <dbReference type="ARBA" id="ARBA00008320"/>
    </source>
</evidence>
<dbReference type="EMBL" id="JBEDNZ010000003">
    <property type="protein sequence ID" value="KAL0850284.1"/>
    <property type="molecule type" value="Genomic_DNA"/>
</dbReference>
<evidence type="ECO:0000256" key="4">
    <source>
        <dbReference type="ARBA" id="ARBA00022694"/>
    </source>
</evidence>